<dbReference type="AlphaFoldDB" id="A0A8S1F557"/>
<proteinExistence type="predicted"/>
<reference evidence="2 3" key="1">
    <citation type="submission" date="2020-04" db="EMBL/GenBank/DDBJ databases">
        <authorList>
            <person name="Laetsch R D."/>
            <person name="Stevens L."/>
            <person name="Kumar S."/>
            <person name="Blaxter L. M."/>
        </authorList>
    </citation>
    <scope>NUCLEOTIDE SEQUENCE [LARGE SCALE GENOMIC DNA]</scope>
</reference>
<accession>A0A8S1F557</accession>
<dbReference type="OrthoDB" id="5868565at2759"/>
<keyword evidence="1" id="KW-0732">Signal</keyword>
<gene>
    <name evidence="2" type="ORF">CBOVIS_LOCUS12386</name>
</gene>
<dbReference type="PROSITE" id="PS51257">
    <property type="entry name" value="PROKAR_LIPOPROTEIN"/>
    <property type="match status" value="1"/>
</dbReference>
<evidence type="ECO:0000313" key="2">
    <source>
        <dbReference type="EMBL" id="CAB3410939.1"/>
    </source>
</evidence>
<dbReference type="EMBL" id="CADEPM010000012">
    <property type="protein sequence ID" value="CAB3410939.1"/>
    <property type="molecule type" value="Genomic_DNA"/>
</dbReference>
<keyword evidence="3" id="KW-1185">Reference proteome</keyword>
<dbReference type="Proteomes" id="UP000494206">
    <property type="component" value="Unassembled WGS sequence"/>
</dbReference>
<sequence length="319" mass="34479">MRIQSSASIFLLISCVYSRSAPDDPFKTKFEPDIDNDEDISIEDSNEMQTTMAPKKPVTLAPPVRQNLLYTIFPTLQKEKDWRKYCPANQYTFQVTCLPGKKLRYDLQLFCQQFADTCGVPNVNLFPSRFANPADEGRPSGYGQKQKNGNFGIGRSWAMGLGAIPGFEVRTSQGADIGDEKLPFFNQVCIGGMMFNTGAEVGVLGKRTGKGPARSMNALARGYPSFGLGGGPTRGDTQFGQEVAKALGVPSLPGLNNVFNKLAKNTKNKKITGYEPGYGAVNPHGPFAIGKTDVDDLNLPGGFGTVELIRGSGMGIGKK</sequence>
<evidence type="ECO:0000313" key="3">
    <source>
        <dbReference type="Proteomes" id="UP000494206"/>
    </source>
</evidence>
<protein>
    <submittedName>
        <fullName evidence="2">Uncharacterized protein</fullName>
    </submittedName>
</protein>
<organism evidence="2 3">
    <name type="scientific">Caenorhabditis bovis</name>
    <dbReference type="NCBI Taxonomy" id="2654633"/>
    <lineage>
        <taxon>Eukaryota</taxon>
        <taxon>Metazoa</taxon>
        <taxon>Ecdysozoa</taxon>
        <taxon>Nematoda</taxon>
        <taxon>Chromadorea</taxon>
        <taxon>Rhabditida</taxon>
        <taxon>Rhabditina</taxon>
        <taxon>Rhabditomorpha</taxon>
        <taxon>Rhabditoidea</taxon>
        <taxon>Rhabditidae</taxon>
        <taxon>Peloderinae</taxon>
        <taxon>Caenorhabditis</taxon>
    </lineage>
</organism>
<comment type="caution">
    <text evidence="2">The sequence shown here is derived from an EMBL/GenBank/DDBJ whole genome shotgun (WGS) entry which is preliminary data.</text>
</comment>
<name>A0A8S1F557_9PELO</name>
<feature type="chain" id="PRO_5035858768" evidence="1">
    <location>
        <begin position="21"/>
        <end position="319"/>
    </location>
</feature>
<dbReference type="PANTHER" id="PTHR38613">
    <property type="entry name" value="PROTEIN CBG03211-RELATED"/>
    <property type="match status" value="1"/>
</dbReference>
<feature type="signal peptide" evidence="1">
    <location>
        <begin position="1"/>
        <end position="20"/>
    </location>
</feature>
<evidence type="ECO:0000256" key="1">
    <source>
        <dbReference type="SAM" id="SignalP"/>
    </source>
</evidence>
<dbReference type="PANTHER" id="PTHR38613:SF1">
    <property type="entry name" value="PROTEIN CBG11062"/>
    <property type="match status" value="1"/>
</dbReference>